<organism evidence="1 2">
    <name type="scientific">Actinomadura meridiana</name>
    <dbReference type="NCBI Taxonomy" id="559626"/>
    <lineage>
        <taxon>Bacteria</taxon>
        <taxon>Bacillati</taxon>
        <taxon>Actinomycetota</taxon>
        <taxon>Actinomycetes</taxon>
        <taxon>Streptosporangiales</taxon>
        <taxon>Thermomonosporaceae</taxon>
        <taxon>Actinomadura</taxon>
    </lineage>
</organism>
<evidence type="ECO:0000313" key="2">
    <source>
        <dbReference type="Proteomes" id="UP001501710"/>
    </source>
</evidence>
<gene>
    <name evidence="1" type="ORF">GCM10022254_31470</name>
</gene>
<name>A0ABP8C1Y2_9ACTN</name>
<sequence>MSRRRFEHAMERMRADEPKAREDGFDFLREHADAYVDDLVTEFTAGRRDHVDDHGLRCRLLELIAEARSATALDLFRDQARSDDESLRFWAVRGLEMLDSREAEQALDEARADGWIP</sequence>
<dbReference type="Proteomes" id="UP001501710">
    <property type="component" value="Unassembled WGS sequence"/>
</dbReference>
<comment type="caution">
    <text evidence="1">The sequence shown here is derived from an EMBL/GenBank/DDBJ whole genome shotgun (WGS) entry which is preliminary data.</text>
</comment>
<protein>
    <recommendedName>
        <fullName evidence="3">HEAT repeat domain-containing protein</fullName>
    </recommendedName>
</protein>
<proteinExistence type="predicted"/>
<dbReference type="RefSeq" id="WP_344896643.1">
    <property type="nucleotide sequence ID" value="NZ_BAABAS010000006.1"/>
</dbReference>
<evidence type="ECO:0000313" key="1">
    <source>
        <dbReference type="EMBL" id="GAA4232202.1"/>
    </source>
</evidence>
<keyword evidence="2" id="KW-1185">Reference proteome</keyword>
<reference evidence="2" key="1">
    <citation type="journal article" date="2019" name="Int. J. Syst. Evol. Microbiol.">
        <title>The Global Catalogue of Microorganisms (GCM) 10K type strain sequencing project: providing services to taxonomists for standard genome sequencing and annotation.</title>
        <authorList>
            <consortium name="The Broad Institute Genomics Platform"/>
            <consortium name="The Broad Institute Genome Sequencing Center for Infectious Disease"/>
            <person name="Wu L."/>
            <person name="Ma J."/>
        </authorList>
    </citation>
    <scope>NUCLEOTIDE SEQUENCE [LARGE SCALE GENOMIC DNA]</scope>
    <source>
        <strain evidence="2">JCM 17440</strain>
    </source>
</reference>
<evidence type="ECO:0008006" key="3">
    <source>
        <dbReference type="Google" id="ProtNLM"/>
    </source>
</evidence>
<accession>A0ABP8C1Y2</accession>
<dbReference type="EMBL" id="BAABAS010000006">
    <property type="protein sequence ID" value="GAA4232202.1"/>
    <property type="molecule type" value="Genomic_DNA"/>
</dbReference>